<feature type="region of interest" description="Disordered" evidence="1">
    <location>
        <begin position="48"/>
        <end position="70"/>
    </location>
</feature>
<keyword evidence="3" id="KW-1185">Reference proteome</keyword>
<dbReference type="HOGENOM" id="CLU_2530051_0_0_1"/>
<sequence>MSISPEVFEFCNGTVTGNVSQTESKSRVEGYHQRLYCAESRKSCQLGYRQRPDKRKISKRPSCKQKATNHPSTTYINSSRLIFT</sequence>
<evidence type="ECO:0000256" key="1">
    <source>
        <dbReference type="SAM" id="MobiDB-lite"/>
    </source>
</evidence>
<dbReference type="EMBL" id="CAQQ02014881">
    <property type="status" value="NOT_ANNOTATED_CDS"/>
    <property type="molecule type" value="Genomic_DNA"/>
</dbReference>
<accession>T1GHY0</accession>
<dbReference type="Proteomes" id="UP000015102">
    <property type="component" value="Unassembled WGS sequence"/>
</dbReference>
<proteinExistence type="predicted"/>
<reference evidence="2" key="2">
    <citation type="submission" date="2015-06" db="UniProtKB">
        <authorList>
            <consortium name="EnsemblMetazoa"/>
        </authorList>
    </citation>
    <scope>IDENTIFICATION</scope>
</reference>
<reference evidence="3" key="1">
    <citation type="submission" date="2013-02" db="EMBL/GenBank/DDBJ databases">
        <authorList>
            <person name="Hughes D."/>
        </authorList>
    </citation>
    <scope>NUCLEOTIDE SEQUENCE</scope>
    <source>
        <strain>Durham</strain>
        <strain evidence="3">NC isolate 2 -- Noor lab</strain>
    </source>
</reference>
<dbReference type="EMBL" id="CAQQ02014880">
    <property type="status" value="NOT_ANNOTATED_CDS"/>
    <property type="molecule type" value="Genomic_DNA"/>
</dbReference>
<evidence type="ECO:0000313" key="2">
    <source>
        <dbReference type="EnsemblMetazoa" id="MESCA003044-PA"/>
    </source>
</evidence>
<dbReference type="AlphaFoldDB" id="T1GHY0"/>
<protein>
    <submittedName>
        <fullName evidence="2">Uncharacterized protein</fullName>
    </submittedName>
</protein>
<feature type="compositionally biased region" description="Basic residues" evidence="1">
    <location>
        <begin position="52"/>
        <end position="63"/>
    </location>
</feature>
<name>T1GHY0_MEGSC</name>
<evidence type="ECO:0000313" key="3">
    <source>
        <dbReference type="Proteomes" id="UP000015102"/>
    </source>
</evidence>
<organism evidence="2 3">
    <name type="scientific">Megaselia scalaris</name>
    <name type="common">Humpbacked fly</name>
    <name type="synonym">Phora scalaris</name>
    <dbReference type="NCBI Taxonomy" id="36166"/>
    <lineage>
        <taxon>Eukaryota</taxon>
        <taxon>Metazoa</taxon>
        <taxon>Ecdysozoa</taxon>
        <taxon>Arthropoda</taxon>
        <taxon>Hexapoda</taxon>
        <taxon>Insecta</taxon>
        <taxon>Pterygota</taxon>
        <taxon>Neoptera</taxon>
        <taxon>Endopterygota</taxon>
        <taxon>Diptera</taxon>
        <taxon>Brachycera</taxon>
        <taxon>Muscomorpha</taxon>
        <taxon>Platypezoidea</taxon>
        <taxon>Phoridae</taxon>
        <taxon>Megaseliini</taxon>
        <taxon>Megaselia</taxon>
    </lineage>
</organism>
<dbReference type="EnsemblMetazoa" id="MESCA003044-RA">
    <property type="protein sequence ID" value="MESCA003044-PA"/>
    <property type="gene ID" value="MESCA003044"/>
</dbReference>